<keyword evidence="5" id="KW-0732">Signal</keyword>
<evidence type="ECO:0000256" key="5">
    <source>
        <dbReference type="ARBA" id="ARBA00022729"/>
    </source>
</evidence>
<proteinExistence type="inferred from homology"/>
<comment type="similarity">
    <text evidence="10 11">Belongs to the TonB-dependent receptor family.</text>
</comment>
<dbReference type="InterPro" id="IPR000531">
    <property type="entry name" value="Beta-barrel_TonB"/>
</dbReference>
<dbReference type="GO" id="GO:0009279">
    <property type="term" value="C:cell outer membrane"/>
    <property type="evidence" value="ECO:0007669"/>
    <property type="project" value="UniProtKB-SubCell"/>
</dbReference>
<evidence type="ECO:0000256" key="2">
    <source>
        <dbReference type="ARBA" id="ARBA00022448"/>
    </source>
</evidence>
<sequence length="899" mass="98137">MQNALHYAICVFIALFFFGVTSFAQTSSLSGSITDKATKSPLPGASILIRGTTKGTTSRPNGTYSLSGLQPGRITLVVTYMGYRTVERTVELVEGNNVLDIALEEITAQTQELVVFGASRRTEKVTDAPASIQAVSSAELDRTAYAAYGQALATLRGVDFVRSGVDGVGINARGFNSAFNTRMLVITDGRFSILPGNGLPIGNLNTNIKEDIASVEMILGPSSALYGPNAHNGVVNVVSKDPRTSQGTMLVVNGGLQSYFSGRFRHAGAVGDFAWKATFEYMTARDWDFVDTVYQTPANGGNIPHFNPANPIITRPGFDARATGRIDTDEDLFSIKHIRGEGTLIWNLPFELNFLGDRPDLVLSYGQSNNWGAAPTNAGRNYINNWLFAYWQAKFVSPRLFAQLYNTWNNSGNTFPIQNVTNIMNGNIVPVPTLFGPLRDTNRVNRVLRGTITAREAIEAARFSELSSRLNAEVQYNNQIGDRLRFVLAFNYQADNPRSDGTYLGDNVAFRGDGSTTLGSGRLLPESFISIPSIKQIGGAGQVEFNATDQLRFLGALRYDNHDVFGGMLAPKLGATYSIEAGTFRVTYGRGYVAPTVLNMFIFVPAAVVGGSTLAITGNSEGFTLQNGTVFDKLRPERVDTYELGYRGILVGNLFLDFSAYFQNSADFISPAVPLYSSFAPDQRVVRIGNTDVQPQFVQTYVNFGQVTAFGIDLGLSYNFANKWSIGLNYSWFRPDFDPNKRDGNRLVFDVNRDGVVTPNEISVNTPEHKASLFINATDIANGLLFGSLVVRYVSSYDFVSGVHYAGRFGEGTRTIVPRDPSQPLGPNNPAAATFLFNRGPLGGFVTVDLSAGINITKELLFSVSVTNLFNTVQREMVASPAIPRFFLGELRYTIPAFY</sequence>
<keyword evidence="9 10" id="KW-0998">Cell outer membrane</keyword>
<dbReference type="InterPro" id="IPR008969">
    <property type="entry name" value="CarboxyPept-like_regulatory"/>
</dbReference>
<dbReference type="PANTHER" id="PTHR30069">
    <property type="entry name" value="TONB-DEPENDENT OUTER MEMBRANE RECEPTOR"/>
    <property type="match status" value="1"/>
</dbReference>
<evidence type="ECO:0000313" key="15">
    <source>
        <dbReference type="Proteomes" id="UP000266389"/>
    </source>
</evidence>
<keyword evidence="8 14" id="KW-0675">Receptor</keyword>
<dbReference type="Pfam" id="PF07715">
    <property type="entry name" value="Plug"/>
    <property type="match status" value="1"/>
</dbReference>
<organism evidence="14 15">
    <name type="scientific">Candidatus Thermochlorobacter aerophilus</name>
    <dbReference type="NCBI Taxonomy" id="1868324"/>
    <lineage>
        <taxon>Bacteria</taxon>
        <taxon>Pseudomonadati</taxon>
        <taxon>Chlorobiota</taxon>
        <taxon>Chlorobiia</taxon>
        <taxon>Chlorobiales</taxon>
        <taxon>Candidatus Thermochlorobacteriaceae</taxon>
        <taxon>Candidatus Thermochlorobacter</taxon>
    </lineage>
</organism>
<gene>
    <name evidence="14" type="ORF">D0433_08425</name>
</gene>
<keyword evidence="2 10" id="KW-0813">Transport</keyword>
<evidence type="ECO:0000256" key="7">
    <source>
        <dbReference type="ARBA" id="ARBA00023136"/>
    </source>
</evidence>
<dbReference type="GO" id="GO:0044718">
    <property type="term" value="P:siderophore transmembrane transport"/>
    <property type="evidence" value="ECO:0007669"/>
    <property type="project" value="TreeGrafter"/>
</dbReference>
<dbReference type="PROSITE" id="PS00018">
    <property type="entry name" value="EF_HAND_1"/>
    <property type="match status" value="1"/>
</dbReference>
<reference evidence="14 15" key="1">
    <citation type="journal article" date="2011" name="ISME J.">
        <title>Community ecology of hot spring cyanobacterial mats: predominant populations and their functional potential.</title>
        <authorList>
            <person name="Klatt C.G."/>
            <person name="Wood J.M."/>
            <person name="Rusch D.B."/>
            <person name="Bateson M.M."/>
            <person name="Hamamura N."/>
            <person name="Heidelberg J.F."/>
            <person name="Grossman A.R."/>
            <person name="Bhaya D."/>
            <person name="Cohan F.M."/>
            <person name="Kuhl M."/>
            <person name="Bryant D.A."/>
            <person name="Ward D.M."/>
        </authorList>
    </citation>
    <scope>NUCLEOTIDE SEQUENCE [LARGE SCALE GENOMIC DNA]</scope>
    <source>
        <strain evidence="14">OS</strain>
    </source>
</reference>
<evidence type="ECO:0000256" key="9">
    <source>
        <dbReference type="ARBA" id="ARBA00023237"/>
    </source>
</evidence>
<accession>A0A395LZK5</accession>
<dbReference type="PANTHER" id="PTHR30069:SF29">
    <property type="entry name" value="HEMOGLOBIN AND HEMOGLOBIN-HAPTOGLOBIN-BINDING PROTEIN 1-RELATED"/>
    <property type="match status" value="1"/>
</dbReference>
<keyword evidence="7 10" id="KW-0472">Membrane</keyword>
<evidence type="ECO:0000259" key="12">
    <source>
        <dbReference type="Pfam" id="PF00593"/>
    </source>
</evidence>
<evidence type="ECO:0000256" key="11">
    <source>
        <dbReference type="RuleBase" id="RU003357"/>
    </source>
</evidence>
<dbReference type="EMBL" id="PHFL01000051">
    <property type="protein sequence ID" value="RFM23937.1"/>
    <property type="molecule type" value="Genomic_DNA"/>
</dbReference>
<evidence type="ECO:0000256" key="1">
    <source>
        <dbReference type="ARBA" id="ARBA00004571"/>
    </source>
</evidence>
<evidence type="ECO:0000259" key="13">
    <source>
        <dbReference type="Pfam" id="PF07715"/>
    </source>
</evidence>
<comment type="caution">
    <text evidence="14">The sequence shown here is derived from an EMBL/GenBank/DDBJ whole genome shotgun (WGS) entry which is preliminary data.</text>
</comment>
<dbReference type="InterPro" id="IPR018247">
    <property type="entry name" value="EF_Hand_1_Ca_BS"/>
</dbReference>
<dbReference type="Pfam" id="PF00593">
    <property type="entry name" value="TonB_dep_Rec_b-barrel"/>
    <property type="match status" value="1"/>
</dbReference>
<protein>
    <submittedName>
        <fullName evidence="14">TonB-dependent receptor</fullName>
    </submittedName>
</protein>
<evidence type="ECO:0000313" key="14">
    <source>
        <dbReference type="EMBL" id="RFM23937.1"/>
    </source>
</evidence>
<dbReference type="PROSITE" id="PS52016">
    <property type="entry name" value="TONB_DEPENDENT_REC_3"/>
    <property type="match status" value="1"/>
</dbReference>
<dbReference type="Proteomes" id="UP000266389">
    <property type="component" value="Unassembled WGS sequence"/>
</dbReference>
<dbReference type="GO" id="GO:0015344">
    <property type="term" value="F:siderophore uptake transmembrane transporter activity"/>
    <property type="evidence" value="ECO:0007669"/>
    <property type="project" value="TreeGrafter"/>
</dbReference>
<name>A0A395LZK5_9BACT</name>
<feature type="domain" description="TonB-dependent receptor plug" evidence="13">
    <location>
        <begin position="125"/>
        <end position="234"/>
    </location>
</feature>
<dbReference type="InterPro" id="IPR012910">
    <property type="entry name" value="Plug_dom"/>
</dbReference>
<dbReference type="AlphaFoldDB" id="A0A395LZK5"/>
<evidence type="ECO:0000256" key="10">
    <source>
        <dbReference type="PROSITE-ProRule" id="PRU01360"/>
    </source>
</evidence>
<evidence type="ECO:0000256" key="4">
    <source>
        <dbReference type="ARBA" id="ARBA00022692"/>
    </source>
</evidence>
<dbReference type="Gene3D" id="2.60.40.1120">
    <property type="entry name" value="Carboxypeptidase-like, regulatory domain"/>
    <property type="match status" value="1"/>
</dbReference>
<evidence type="ECO:0000256" key="8">
    <source>
        <dbReference type="ARBA" id="ARBA00023170"/>
    </source>
</evidence>
<feature type="domain" description="TonB-dependent receptor-like beta-barrel" evidence="12">
    <location>
        <begin position="367"/>
        <end position="869"/>
    </location>
</feature>
<dbReference type="InterPro" id="IPR037066">
    <property type="entry name" value="Plug_dom_sf"/>
</dbReference>
<dbReference type="SUPFAM" id="SSF56935">
    <property type="entry name" value="Porins"/>
    <property type="match status" value="1"/>
</dbReference>
<comment type="subcellular location">
    <subcellularLocation>
        <location evidence="1 10">Cell outer membrane</location>
        <topology evidence="1 10">Multi-pass membrane protein</topology>
    </subcellularLocation>
</comment>
<dbReference type="InterPro" id="IPR036942">
    <property type="entry name" value="Beta-barrel_TonB_sf"/>
</dbReference>
<evidence type="ECO:0000256" key="3">
    <source>
        <dbReference type="ARBA" id="ARBA00022452"/>
    </source>
</evidence>
<keyword evidence="6 11" id="KW-0798">TonB box</keyword>
<evidence type="ECO:0000256" key="6">
    <source>
        <dbReference type="ARBA" id="ARBA00023077"/>
    </source>
</evidence>
<keyword evidence="4 10" id="KW-0812">Transmembrane</keyword>
<dbReference type="SUPFAM" id="SSF49464">
    <property type="entry name" value="Carboxypeptidase regulatory domain-like"/>
    <property type="match status" value="1"/>
</dbReference>
<dbReference type="Pfam" id="PF13715">
    <property type="entry name" value="CarbopepD_reg_2"/>
    <property type="match status" value="1"/>
</dbReference>
<dbReference type="Gene3D" id="2.170.130.10">
    <property type="entry name" value="TonB-dependent receptor, plug domain"/>
    <property type="match status" value="1"/>
</dbReference>
<keyword evidence="3 10" id="KW-1134">Transmembrane beta strand</keyword>
<dbReference type="Gene3D" id="2.40.170.20">
    <property type="entry name" value="TonB-dependent receptor, beta-barrel domain"/>
    <property type="match status" value="1"/>
</dbReference>
<dbReference type="InterPro" id="IPR039426">
    <property type="entry name" value="TonB-dep_rcpt-like"/>
</dbReference>